<proteinExistence type="predicted"/>
<gene>
    <name evidence="2" type="ORF">BLA55_03100</name>
</gene>
<evidence type="ECO:0000313" key="2">
    <source>
        <dbReference type="EMBL" id="APJ38623.1"/>
    </source>
</evidence>
<keyword evidence="3" id="KW-1185">Reference proteome</keyword>
<keyword evidence="1" id="KW-0472">Membrane</keyword>
<dbReference type="KEGG" id="mpul:BLA55_03100"/>
<keyword evidence="1" id="KW-1133">Transmembrane helix</keyword>
<accession>A0A1L4FSP3</accession>
<protein>
    <submittedName>
        <fullName evidence="2">Uncharacterized protein</fullName>
    </submittedName>
</protein>
<dbReference type="STRING" id="48003.BLA55_03100"/>
<keyword evidence="1" id="KW-0812">Transmembrane</keyword>
<feature type="transmembrane region" description="Helical" evidence="1">
    <location>
        <begin position="62"/>
        <end position="83"/>
    </location>
</feature>
<evidence type="ECO:0000256" key="1">
    <source>
        <dbReference type="SAM" id="Phobius"/>
    </source>
</evidence>
<evidence type="ECO:0000313" key="3">
    <source>
        <dbReference type="Proteomes" id="UP000184322"/>
    </source>
</evidence>
<organism evidence="2 3">
    <name type="scientific">Mycoplasmopsis pullorum</name>
    <dbReference type="NCBI Taxonomy" id="48003"/>
    <lineage>
        <taxon>Bacteria</taxon>
        <taxon>Bacillati</taxon>
        <taxon>Mycoplasmatota</taxon>
        <taxon>Mycoplasmoidales</taxon>
        <taxon>Metamycoplasmataceae</taxon>
        <taxon>Mycoplasmopsis</taxon>
    </lineage>
</organism>
<reference evidence="3" key="1">
    <citation type="submission" date="2016-10" db="EMBL/GenBank/DDBJ databases">
        <authorList>
            <person name="Beylefeld A."/>
            <person name="Abolnik C."/>
        </authorList>
    </citation>
    <scope>NUCLEOTIDE SEQUENCE [LARGE SCALE GENOMIC DNA]</scope>
    <source>
        <strain evidence="3">B359_6</strain>
    </source>
</reference>
<dbReference type="Proteomes" id="UP000184322">
    <property type="component" value="Chromosome"/>
</dbReference>
<name>A0A1L4FSP3_9BACT</name>
<sequence length="91" mass="10690">MLFGYVSLIFWVKISPFYSVFNTYNHPLLNGKYIKNKENIIQIQNKNAQIKAQNRKKNILKIVLSTLFSFLAICGITGFVLYVRKFKKKLK</sequence>
<dbReference type="AlphaFoldDB" id="A0A1L4FSP3"/>
<dbReference type="EMBL" id="CP017813">
    <property type="protein sequence ID" value="APJ38623.1"/>
    <property type="molecule type" value="Genomic_DNA"/>
</dbReference>